<dbReference type="InterPro" id="IPR036291">
    <property type="entry name" value="NAD(P)-bd_dom_sf"/>
</dbReference>
<keyword evidence="3" id="KW-0520">NAD</keyword>
<evidence type="ECO:0000313" key="7">
    <source>
        <dbReference type="EMBL" id="SJZ91285.1"/>
    </source>
</evidence>
<dbReference type="CDD" id="cd12162">
    <property type="entry name" value="2-Hacid_dh_4"/>
    <property type="match status" value="1"/>
</dbReference>
<dbReference type="Proteomes" id="UP000190065">
    <property type="component" value="Unassembled WGS sequence"/>
</dbReference>
<dbReference type="Pfam" id="PF02826">
    <property type="entry name" value="2-Hacid_dh_C"/>
    <property type="match status" value="1"/>
</dbReference>
<evidence type="ECO:0000256" key="2">
    <source>
        <dbReference type="ARBA" id="ARBA00023002"/>
    </source>
</evidence>
<dbReference type="InterPro" id="IPR006139">
    <property type="entry name" value="D-isomer_2_OHA_DH_cat_dom"/>
</dbReference>
<evidence type="ECO:0000256" key="4">
    <source>
        <dbReference type="RuleBase" id="RU003719"/>
    </source>
</evidence>
<dbReference type="AlphaFoldDB" id="A0A1T4PIA3"/>
<feature type="domain" description="D-isomer specific 2-hydroxyacid dehydrogenase NAD-binding" evidence="6">
    <location>
        <begin position="107"/>
        <end position="286"/>
    </location>
</feature>
<proteinExistence type="inferred from homology"/>
<dbReference type="PROSITE" id="PS00670">
    <property type="entry name" value="D_2_HYDROXYACID_DH_2"/>
    <property type="match status" value="1"/>
</dbReference>
<sequence length="318" mass="34209">MKIVELDGYAVNPGDLSLEALKAYGELVVYERTAEQDVVSRAQDAEILLINKINLTAAILAQLPRLRYIGVMATGYNTVNIEAAKAQGIVVTNIPAYSTDSVAQMTFAHILNLTNQVAHYAQRNREGRWSKNADFCYWDTPLIELHGKTLGIVGLGNIGCKVAQIAHQFGMDVFALTSRNAADLPEGIQKTTWEGLLAASDILTLHAPLTAGTQMMVNGDTLKRMKPGALLINTSRGGLIDEQAVAEALATGQLGGYGADVMTIEPPASENPLLHAPNAYITPHIAWATKAARQRLLDICIENIKAFLAGAPQNVVNP</sequence>
<dbReference type="Pfam" id="PF00389">
    <property type="entry name" value="2-Hacid_dh"/>
    <property type="match status" value="1"/>
</dbReference>
<feature type="domain" description="D-isomer specific 2-hydroxyacid dehydrogenase catalytic" evidence="5">
    <location>
        <begin position="17"/>
        <end position="317"/>
    </location>
</feature>
<comment type="similarity">
    <text evidence="1 4">Belongs to the D-isomer specific 2-hydroxyacid dehydrogenase family.</text>
</comment>
<dbReference type="RefSeq" id="WP_025071116.1">
    <property type="nucleotide sequence ID" value="NZ_FUXK01000015.1"/>
</dbReference>
<dbReference type="PROSITE" id="PS00671">
    <property type="entry name" value="D_2_HYDROXYACID_DH_3"/>
    <property type="match status" value="1"/>
</dbReference>
<dbReference type="eggNOG" id="COG1052">
    <property type="taxonomic scope" value="Bacteria"/>
</dbReference>
<dbReference type="PANTHER" id="PTHR43761">
    <property type="entry name" value="D-ISOMER SPECIFIC 2-HYDROXYACID DEHYDROGENASE FAMILY PROTEIN (AFU_ORTHOLOGUE AFUA_1G13630)"/>
    <property type="match status" value="1"/>
</dbReference>
<dbReference type="PANTHER" id="PTHR43761:SF1">
    <property type="entry name" value="D-ISOMER SPECIFIC 2-HYDROXYACID DEHYDROGENASE CATALYTIC DOMAIN-CONTAINING PROTEIN-RELATED"/>
    <property type="match status" value="1"/>
</dbReference>
<gene>
    <name evidence="7" type="ORF">SAMN02745202_01440</name>
</gene>
<keyword evidence="2 4" id="KW-0560">Oxidoreductase</keyword>
<dbReference type="FunFam" id="3.40.50.720:FF:000041">
    <property type="entry name" value="D-3-phosphoglycerate dehydrogenase"/>
    <property type="match status" value="1"/>
</dbReference>
<dbReference type="InterPro" id="IPR029753">
    <property type="entry name" value="D-isomer_DH_CS"/>
</dbReference>
<dbReference type="STRING" id="28136.SAMN02745202_01440"/>
<name>A0A1T4PIA3_9BACT</name>
<dbReference type="InterPro" id="IPR050418">
    <property type="entry name" value="D-iso_2-hydroxyacid_DH_PdxB"/>
</dbReference>
<evidence type="ECO:0000259" key="6">
    <source>
        <dbReference type="Pfam" id="PF02826"/>
    </source>
</evidence>
<evidence type="ECO:0000256" key="1">
    <source>
        <dbReference type="ARBA" id="ARBA00005854"/>
    </source>
</evidence>
<dbReference type="InterPro" id="IPR006140">
    <property type="entry name" value="D-isomer_DH_NAD-bd"/>
</dbReference>
<dbReference type="SUPFAM" id="SSF52283">
    <property type="entry name" value="Formate/glycerate dehydrogenase catalytic domain-like"/>
    <property type="match status" value="1"/>
</dbReference>
<dbReference type="SUPFAM" id="SSF51735">
    <property type="entry name" value="NAD(P)-binding Rossmann-fold domains"/>
    <property type="match status" value="1"/>
</dbReference>
<reference evidence="7 8" key="1">
    <citation type="submission" date="2017-02" db="EMBL/GenBank/DDBJ databases">
        <authorList>
            <person name="Peterson S.W."/>
        </authorList>
    </citation>
    <scope>NUCLEOTIDE SEQUENCE [LARGE SCALE GENOMIC DNA]</scope>
    <source>
        <strain evidence="7 8">ATCC 43324</strain>
    </source>
</reference>
<protein>
    <submittedName>
        <fullName evidence="7">Glycerate dehydrogenase</fullName>
    </submittedName>
</protein>
<dbReference type="GO" id="GO:0047545">
    <property type="term" value="F:(S)-2-hydroxyglutarate dehydrogenase activity"/>
    <property type="evidence" value="ECO:0007669"/>
    <property type="project" value="UniProtKB-ARBA"/>
</dbReference>
<dbReference type="EMBL" id="FUXK01000015">
    <property type="protein sequence ID" value="SJZ91285.1"/>
    <property type="molecule type" value="Genomic_DNA"/>
</dbReference>
<dbReference type="GO" id="GO:0006564">
    <property type="term" value="P:L-serine biosynthetic process"/>
    <property type="evidence" value="ECO:0007669"/>
    <property type="project" value="UniProtKB-ARBA"/>
</dbReference>
<accession>A0A1T4PIA3</accession>
<evidence type="ECO:0000256" key="3">
    <source>
        <dbReference type="ARBA" id="ARBA00023027"/>
    </source>
</evidence>
<evidence type="ECO:0000313" key="8">
    <source>
        <dbReference type="Proteomes" id="UP000190065"/>
    </source>
</evidence>
<organism evidence="7 8">
    <name type="scientific">Segatella oulorum</name>
    <dbReference type="NCBI Taxonomy" id="28136"/>
    <lineage>
        <taxon>Bacteria</taxon>
        <taxon>Pseudomonadati</taxon>
        <taxon>Bacteroidota</taxon>
        <taxon>Bacteroidia</taxon>
        <taxon>Bacteroidales</taxon>
        <taxon>Prevotellaceae</taxon>
        <taxon>Segatella</taxon>
    </lineage>
</organism>
<dbReference type="GO" id="GO:0004617">
    <property type="term" value="F:phosphoglycerate dehydrogenase activity"/>
    <property type="evidence" value="ECO:0007669"/>
    <property type="project" value="UniProtKB-ARBA"/>
</dbReference>
<dbReference type="Gene3D" id="3.40.50.720">
    <property type="entry name" value="NAD(P)-binding Rossmann-like Domain"/>
    <property type="match status" value="2"/>
</dbReference>
<evidence type="ECO:0000259" key="5">
    <source>
        <dbReference type="Pfam" id="PF00389"/>
    </source>
</evidence>
<dbReference type="GO" id="GO:0051287">
    <property type="term" value="F:NAD binding"/>
    <property type="evidence" value="ECO:0007669"/>
    <property type="project" value="InterPro"/>
</dbReference>